<dbReference type="PANTHER" id="PTHR30344">
    <property type="entry name" value="6-PHOSPHOGLUCONOLACTONASE-RELATED"/>
    <property type="match status" value="1"/>
</dbReference>
<dbReference type="InterPro" id="IPR019405">
    <property type="entry name" value="Lactonase_7-beta_prop"/>
</dbReference>
<evidence type="ECO:0000256" key="2">
    <source>
        <dbReference type="ARBA" id="ARBA00022526"/>
    </source>
</evidence>
<dbReference type="GO" id="GO:0005829">
    <property type="term" value="C:cytosol"/>
    <property type="evidence" value="ECO:0007669"/>
    <property type="project" value="TreeGrafter"/>
</dbReference>
<keyword evidence="2" id="KW-0313">Glucose metabolism</keyword>
<dbReference type="SUPFAM" id="SSF51004">
    <property type="entry name" value="C-terminal (heme d1) domain of cytochrome cd1-nitrite reductase"/>
    <property type="match status" value="1"/>
</dbReference>
<dbReference type="RefSeq" id="WP_004958116.1">
    <property type="nucleotide sequence ID" value="NZ_JAQMZQ010000005.1"/>
</dbReference>
<organism evidence="4 5">
    <name type="scientific">Serratia odorifera</name>
    <dbReference type="NCBI Taxonomy" id="618"/>
    <lineage>
        <taxon>Bacteria</taxon>
        <taxon>Pseudomonadati</taxon>
        <taxon>Pseudomonadota</taxon>
        <taxon>Gammaproteobacteria</taxon>
        <taxon>Enterobacterales</taxon>
        <taxon>Yersiniaceae</taxon>
        <taxon>Serratia</taxon>
    </lineage>
</organism>
<reference evidence="4 5" key="1">
    <citation type="submission" date="2018-12" db="EMBL/GenBank/DDBJ databases">
        <authorList>
            <consortium name="Pathogen Informatics"/>
        </authorList>
    </citation>
    <scope>NUCLEOTIDE SEQUENCE [LARGE SCALE GENOMIC DNA]</scope>
    <source>
        <strain evidence="4 5">NCTC11214</strain>
    </source>
</reference>
<keyword evidence="2" id="KW-0119">Carbohydrate metabolism</keyword>
<name>A0A3S4E9L2_SEROD</name>
<dbReference type="Pfam" id="PF10282">
    <property type="entry name" value="Lactonase"/>
    <property type="match status" value="1"/>
</dbReference>
<protein>
    <submittedName>
        <fullName evidence="4">6-phosphogluconolactonase</fullName>
    </submittedName>
</protein>
<dbReference type="EMBL" id="LR134117">
    <property type="protein sequence ID" value="VDZ57044.1"/>
    <property type="molecule type" value="Genomic_DNA"/>
</dbReference>
<feature type="signal peptide" evidence="3">
    <location>
        <begin position="1"/>
        <end position="27"/>
    </location>
</feature>
<evidence type="ECO:0000313" key="4">
    <source>
        <dbReference type="EMBL" id="VDZ57044.1"/>
    </source>
</evidence>
<accession>A0A3S4E9L2</accession>
<feature type="chain" id="PRO_5018632918" evidence="3">
    <location>
        <begin position="28"/>
        <end position="404"/>
    </location>
</feature>
<dbReference type="PANTHER" id="PTHR30344:SF1">
    <property type="entry name" value="6-PHOSPHOGLUCONOLACTONASE"/>
    <property type="match status" value="1"/>
</dbReference>
<dbReference type="KEGG" id="sof:NCTC11214_02298"/>
<dbReference type="AlphaFoldDB" id="A0A3S4E9L2"/>
<evidence type="ECO:0000256" key="1">
    <source>
        <dbReference type="ARBA" id="ARBA00005564"/>
    </source>
</evidence>
<keyword evidence="3" id="KW-0732">Signal</keyword>
<dbReference type="Proteomes" id="UP000281391">
    <property type="component" value="Chromosome"/>
</dbReference>
<dbReference type="Gene3D" id="2.130.10.10">
    <property type="entry name" value="YVTN repeat-like/Quinoprotein amine dehydrogenase"/>
    <property type="match status" value="1"/>
</dbReference>
<sequence>MRNWQGMTTRFAVSLALLAMFSPALHAEDAMKSTPSHFAYIGSYQPNGEGVYRLRVDAASGALSDKTLVSTLPNPAQLVVDASGRTLYVASEVADFNGGKHGSITALRISERDGSLTPLNQVDSQGAGPVFLSLTPNGRHLLVANYISGSVAAFPLDSEGRLAQASSVRQQQGPAGASRPAAAVEGSFAISDHNGPHAHMIASDPSGKFVFSTDLGLDRIYQWRFDDSRGELTPNDPPWIAASSPGAGPRHFVFHPDGKTLLLVNEEASTLTSYRFDSDQGTLTPLQTASTLPADYKGTNFAAGLTLSQDGKNLYVANRLHNSIAQFSIGSGGSMTRVGETWTRGDYPRTVTLSPDGGYLYALNQRSDNITRFRVDQQNGTLSFVDGYTPVGSPSQMVFAPAAQ</sequence>
<comment type="similarity">
    <text evidence="1">Belongs to the cycloisomerase 2 family.</text>
</comment>
<dbReference type="GO" id="GO:0006006">
    <property type="term" value="P:glucose metabolic process"/>
    <property type="evidence" value="ECO:0007669"/>
    <property type="project" value="UniProtKB-KW"/>
</dbReference>
<dbReference type="InterPro" id="IPR050282">
    <property type="entry name" value="Cycloisomerase_2"/>
</dbReference>
<proteinExistence type="inferred from homology"/>
<dbReference type="InterPro" id="IPR011048">
    <property type="entry name" value="Haem_d1_sf"/>
</dbReference>
<gene>
    <name evidence="4" type="ORF">NCTC11214_02298</name>
</gene>
<evidence type="ECO:0000313" key="5">
    <source>
        <dbReference type="Proteomes" id="UP000281391"/>
    </source>
</evidence>
<dbReference type="InterPro" id="IPR015943">
    <property type="entry name" value="WD40/YVTN_repeat-like_dom_sf"/>
</dbReference>
<evidence type="ECO:0000256" key="3">
    <source>
        <dbReference type="SAM" id="SignalP"/>
    </source>
</evidence>
<dbReference type="GO" id="GO:0017057">
    <property type="term" value="F:6-phosphogluconolactonase activity"/>
    <property type="evidence" value="ECO:0007669"/>
    <property type="project" value="TreeGrafter"/>
</dbReference>